<name>A0A939K3A4_9BACT</name>
<comment type="caution">
    <text evidence="1">The sequence shown here is derived from an EMBL/GenBank/DDBJ whole genome shotgun (WGS) entry which is preliminary data.</text>
</comment>
<dbReference type="RefSeq" id="WP_207366573.1">
    <property type="nucleotide sequence ID" value="NZ_JAFMYV010000012.1"/>
</dbReference>
<protein>
    <submittedName>
        <fullName evidence="1">Uncharacterized protein</fullName>
    </submittedName>
</protein>
<gene>
    <name evidence="1" type="ORF">J2I47_20960</name>
</gene>
<reference evidence="1" key="1">
    <citation type="submission" date="2021-03" db="EMBL/GenBank/DDBJ databases">
        <title>Fibrella sp. HMF5335 genome sequencing and assembly.</title>
        <authorList>
            <person name="Kang H."/>
            <person name="Kim H."/>
            <person name="Bae S."/>
            <person name="Joh K."/>
        </authorList>
    </citation>
    <scope>NUCLEOTIDE SEQUENCE</scope>
    <source>
        <strain evidence="1">HMF5335</strain>
    </source>
</reference>
<accession>A0A939K3A4</accession>
<keyword evidence="2" id="KW-1185">Reference proteome</keyword>
<sequence length="71" mass="8227">MTTGELRQGIHQLVDSVQNEVTLIDIHRVIALHVEQQDMPLDDDEPILRERMSRLTGQLERGEYITNEAMK</sequence>
<dbReference type="AlphaFoldDB" id="A0A939K3A4"/>
<evidence type="ECO:0000313" key="2">
    <source>
        <dbReference type="Proteomes" id="UP000664034"/>
    </source>
</evidence>
<organism evidence="1 2">
    <name type="scientific">Fibrella rubiginis</name>
    <dbReference type="NCBI Taxonomy" id="2817060"/>
    <lineage>
        <taxon>Bacteria</taxon>
        <taxon>Pseudomonadati</taxon>
        <taxon>Bacteroidota</taxon>
        <taxon>Cytophagia</taxon>
        <taxon>Cytophagales</taxon>
        <taxon>Spirosomataceae</taxon>
        <taxon>Fibrella</taxon>
    </lineage>
</organism>
<evidence type="ECO:0000313" key="1">
    <source>
        <dbReference type="EMBL" id="MBO0939037.1"/>
    </source>
</evidence>
<proteinExistence type="predicted"/>
<dbReference type="Proteomes" id="UP000664034">
    <property type="component" value="Unassembled WGS sequence"/>
</dbReference>
<dbReference type="EMBL" id="JAFMYV010000012">
    <property type="protein sequence ID" value="MBO0939037.1"/>
    <property type="molecule type" value="Genomic_DNA"/>
</dbReference>